<dbReference type="GO" id="GO:0033819">
    <property type="term" value="F:lipoyl(octanoyl) transferase activity"/>
    <property type="evidence" value="ECO:0007669"/>
    <property type="project" value="UniProtKB-EC"/>
</dbReference>
<feature type="site" description="Lowers pKa of active site Cys" evidence="8">
    <location>
        <position position="156"/>
    </location>
</feature>
<evidence type="ECO:0000259" key="9">
    <source>
        <dbReference type="PROSITE" id="PS51733"/>
    </source>
</evidence>
<comment type="catalytic activity">
    <reaction evidence="5">
        <text>octanoyl-[ACP] + L-lysyl-[protein] = N(6)-octanoyl-L-lysyl-[protein] + holo-[ACP] + H(+)</text>
        <dbReference type="Rhea" id="RHEA:17665"/>
        <dbReference type="Rhea" id="RHEA-COMP:9636"/>
        <dbReference type="Rhea" id="RHEA-COMP:9685"/>
        <dbReference type="Rhea" id="RHEA-COMP:9752"/>
        <dbReference type="Rhea" id="RHEA-COMP:9928"/>
        <dbReference type="ChEBI" id="CHEBI:15378"/>
        <dbReference type="ChEBI" id="CHEBI:29969"/>
        <dbReference type="ChEBI" id="CHEBI:64479"/>
        <dbReference type="ChEBI" id="CHEBI:78463"/>
        <dbReference type="ChEBI" id="CHEBI:78809"/>
        <dbReference type="EC" id="2.3.1.181"/>
    </reaction>
</comment>
<protein>
    <recommendedName>
        <fullName evidence="5">Octanoyltransferase</fullName>
        <ecNumber evidence="5">2.3.1.181</ecNumber>
    </recommendedName>
</protein>
<dbReference type="Proteomes" id="UP000076722">
    <property type="component" value="Unassembled WGS sequence"/>
</dbReference>
<dbReference type="InterPro" id="IPR020605">
    <property type="entry name" value="Octanoyltransferase_CS"/>
</dbReference>
<dbReference type="NCBIfam" id="TIGR00214">
    <property type="entry name" value="lipB"/>
    <property type="match status" value="1"/>
</dbReference>
<feature type="active site" description="Acyl-thioester intermediate" evidence="6">
    <location>
        <position position="191"/>
    </location>
</feature>
<evidence type="ECO:0000256" key="8">
    <source>
        <dbReference type="PIRSR" id="PIRSR016262-3"/>
    </source>
</evidence>
<evidence type="ECO:0000256" key="2">
    <source>
        <dbReference type="ARBA" id="ARBA00007907"/>
    </source>
</evidence>
<dbReference type="PANTHER" id="PTHR10993:SF7">
    <property type="entry name" value="LIPOYLTRANSFERASE 2, MITOCHONDRIAL-RELATED"/>
    <property type="match status" value="1"/>
</dbReference>
<dbReference type="Pfam" id="PF21948">
    <property type="entry name" value="LplA-B_cat"/>
    <property type="match status" value="1"/>
</dbReference>
<sequence>MLAPILYHYIPKPISYLQGLALQQKIHELQLATRRSNPGKHRDVLLMLQHTPVYTTGRRLIAESEEMMKEKARLESLGADFVSTKRGGEMTYHGPGQLVIYPLLDLGRMQMGIRDYICSLEKVVKRRLREGYNLDYWRGRGTGDVPTGVFLEETKKIASIGVQVRHRLTSHGMAFNVTTEVHDWFGQIIACGLVDVKSVSLEDVVGSGVSVSNEAEMIKRLLSEEYGREIASVSSISELENGLDIR</sequence>
<evidence type="ECO:0000256" key="4">
    <source>
        <dbReference type="ARBA" id="ARBA00023315"/>
    </source>
</evidence>
<accession>A0A164QPV8</accession>
<dbReference type="EMBL" id="KV419425">
    <property type="protein sequence ID" value="KZS89856.1"/>
    <property type="molecule type" value="Genomic_DNA"/>
</dbReference>
<feature type="binding site" evidence="7">
    <location>
        <begin position="172"/>
        <end position="174"/>
    </location>
    <ligand>
        <name>substrate</name>
    </ligand>
</feature>
<dbReference type="EC" id="2.3.1.181" evidence="5"/>
<keyword evidence="11" id="KW-1185">Reference proteome</keyword>
<dbReference type="PROSITE" id="PS51733">
    <property type="entry name" value="BPL_LPL_CATALYTIC"/>
    <property type="match status" value="1"/>
</dbReference>
<gene>
    <name evidence="10" type="ORF">SISNIDRAFT_458537</name>
</gene>
<evidence type="ECO:0000313" key="11">
    <source>
        <dbReference type="Proteomes" id="UP000076722"/>
    </source>
</evidence>
<dbReference type="InterPro" id="IPR045864">
    <property type="entry name" value="aa-tRNA-synth_II/BPL/LPL"/>
</dbReference>
<feature type="binding site" evidence="7">
    <location>
        <begin position="86"/>
        <end position="93"/>
    </location>
    <ligand>
        <name>substrate</name>
    </ligand>
</feature>
<dbReference type="GO" id="GO:0009249">
    <property type="term" value="P:protein lipoylation"/>
    <property type="evidence" value="ECO:0007669"/>
    <property type="project" value="InterPro"/>
</dbReference>
<feature type="domain" description="BPL/LPL catalytic" evidence="9">
    <location>
        <begin position="39"/>
        <end position="230"/>
    </location>
</feature>
<dbReference type="PIRSF" id="PIRSF016262">
    <property type="entry name" value="LPLase"/>
    <property type="match status" value="1"/>
</dbReference>
<evidence type="ECO:0000256" key="3">
    <source>
        <dbReference type="ARBA" id="ARBA00022679"/>
    </source>
</evidence>
<dbReference type="SUPFAM" id="SSF55681">
    <property type="entry name" value="Class II aaRS and biotin synthetases"/>
    <property type="match status" value="1"/>
</dbReference>
<comment type="pathway">
    <text evidence="1 5">Protein modification; protein lipoylation via endogenous pathway; protein N(6)-(lipoyl)lysine from octanoyl-[acyl-carrier-protein]: step 1/2.</text>
</comment>
<dbReference type="PROSITE" id="PS01313">
    <property type="entry name" value="LIPB"/>
    <property type="match status" value="1"/>
</dbReference>
<reference evidence="10 11" key="1">
    <citation type="journal article" date="2016" name="Mol. Biol. Evol.">
        <title>Comparative Genomics of Early-Diverging Mushroom-Forming Fungi Provides Insights into the Origins of Lignocellulose Decay Capabilities.</title>
        <authorList>
            <person name="Nagy L.G."/>
            <person name="Riley R."/>
            <person name="Tritt A."/>
            <person name="Adam C."/>
            <person name="Daum C."/>
            <person name="Floudas D."/>
            <person name="Sun H."/>
            <person name="Yadav J.S."/>
            <person name="Pangilinan J."/>
            <person name="Larsson K.H."/>
            <person name="Matsuura K."/>
            <person name="Barry K."/>
            <person name="Labutti K."/>
            <person name="Kuo R."/>
            <person name="Ohm R.A."/>
            <person name="Bhattacharya S.S."/>
            <person name="Shirouzu T."/>
            <person name="Yoshinaga Y."/>
            <person name="Martin F.M."/>
            <person name="Grigoriev I.V."/>
            <person name="Hibbett D.S."/>
        </authorList>
    </citation>
    <scope>NUCLEOTIDE SEQUENCE [LARGE SCALE GENOMIC DNA]</scope>
    <source>
        <strain evidence="10 11">HHB9708</strain>
    </source>
</reference>
<evidence type="ECO:0000256" key="5">
    <source>
        <dbReference type="PIRNR" id="PIRNR016262"/>
    </source>
</evidence>
<dbReference type="STRING" id="1314777.A0A164QPV8"/>
<dbReference type="InterPro" id="IPR000544">
    <property type="entry name" value="Octanoyltransferase"/>
</dbReference>
<dbReference type="OrthoDB" id="19908at2759"/>
<comment type="function">
    <text evidence="5">Catalyzes the transfer of endogenously produced octanoic acid from octanoyl-acyl-carrier-protein onto the lipoyl domains of lipoate-dependent enzymes. Lipoyl-ACP can also act as a substrate although octanoyl-ACP is likely to be the physiological substrate.</text>
</comment>
<organism evidence="10 11">
    <name type="scientific">Sistotremastrum niveocremeum HHB9708</name>
    <dbReference type="NCBI Taxonomy" id="1314777"/>
    <lineage>
        <taxon>Eukaryota</taxon>
        <taxon>Fungi</taxon>
        <taxon>Dikarya</taxon>
        <taxon>Basidiomycota</taxon>
        <taxon>Agaricomycotina</taxon>
        <taxon>Agaricomycetes</taxon>
        <taxon>Sistotremastrales</taxon>
        <taxon>Sistotremastraceae</taxon>
        <taxon>Sertulicium</taxon>
        <taxon>Sertulicium niveocremeum</taxon>
    </lineage>
</organism>
<dbReference type="Gene3D" id="3.30.930.10">
    <property type="entry name" value="Bira Bifunctional Protein, Domain 2"/>
    <property type="match status" value="1"/>
</dbReference>
<dbReference type="InterPro" id="IPR004143">
    <property type="entry name" value="BPL_LPL_catalytic"/>
</dbReference>
<evidence type="ECO:0000256" key="1">
    <source>
        <dbReference type="ARBA" id="ARBA00004821"/>
    </source>
</evidence>
<evidence type="ECO:0000256" key="6">
    <source>
        <dbReference type="PIRSR" id="PIRSR016262-1"/>
    </source>
</evidence>
<dbReference type="UniPathway" id="UPA00538">
    <property type="reaction ID" value="UER00592"/>
</dbReference>
<name>A0A164QPV8_9AGAM</name>
<keyword evidence="4 5" id="KW-0012">Acyltransferase</keyword>
<keyword evidence="3 5" id="KW-0808">Transferase</keyword>
<dbReference type="AlphaFoldDB" id="A0A164QPV8"/>
<dbReference type="PANTHER" id="PTHR10993">
    <property type="entry name" value="OCTANOYLTRANSFERASE"/>
    <property type="match status" value="1"/>
</dbReference>
<evidence type="ECO:0000313" key="10">
    <source>
        <dbReference type="EMBL" id="KZS89856.1"/>
    </source>
</evidence>
<proteinExistence type="inferred from homology"/>
<feature type="binding site" evidence="7">
    <location>
        <begin position="159"/>
        <end position="161"/>
    </location>
    <ligand>
        <name>substrate</name>
    </ligand>
</feature>
<evidence type="ECO:0000256" key="7">
    <source>
        <dbReference type="PIRSR" id="PIRSR016262-2"/>
    </source>
</evidence>
<comment type="similarity">
    <text evidence="2 5">Belongs to the LipB family.</text>
</comment>